<dbReference type="PANTHER" id="PTHR43033">
    <property type="entry name" value="TRNA(ILE)-LYSIDINE SYNTHASE-RELATED"/>
    <property type="match status" value="1"/>
</dbReference>
<dbReference type="SUPFAM" id="SSF52402">
    <property type="entry name" value="Adenine nucleotide alpha hydrolases-like"/>
    <property type="match status" value="1"/>
</dbReference>
<comment type="similarity">
    <text evidence="6">Belongs to the tRNA(Ile)-lysidine synthase family.</text>
</comment>
<dbReference type="Gene3D" id="3.40.50.620">
    <property type="entry name" value="HUPs"/>
    <property type="match status" value="1"/>
</dbReference>
<dbReference type="GO" id="GO:0032267">
    <property type="term" value="F:tRNA(Ile)-lysidine synthase activity"/>
    <property type="evidence" value="ECO:0007669"/>
    <property type="project" value="UniProtKB-EC"/>
</dbReference>
<dbReference type="HAMAP" id="MF_01161">
    <property type="entry name" value="tRNA_Ile_lys_synt"/>
    <property type="match status" value="1"/>
</dbReference>
<dbReference type="InterPro" id="IPR011063">
    <property type="entry name" value="TilS/TtcA_N"/>
</dbReference>
<dbReference type="Pfam" id="PF01171">
    <property type="entry name" value="ATP_bind_3"/>
    <property type="match status" value="1"/>
</dbReference>
<keyword evidence="6" id="KW-0963">Cytoplasm</keyword>
<evidence type="ECO:0000256" key="4">
    <source>
        <dbReference type="ARBA" id="ARBA00022840"/>
    </source>
</evidence>
<comment type="caution">
    <text evidence="6">Lacks conserved residue(s) required for the propagation of feature annotation.</text>
</comment>
<evidence type="ECO:0000256" key="3">
    <source>
        <dbReference type="ARBA" id="ARBA00022741"/>
    </source>
</evidence>
<dbReference type="InterPro" id="IPR014729">
    <property type="entry name" value="Rossmann-like_a/b/a_fold"/>
</dbReference>
<evidence type="ECO:0000256" key="5">
    <source>
        <dbReference type="ARBA" id="ARBA00048539"/>
    </source>
</evidence>
<comment type="catalytic activity">
    <reaction evidence="5 6">
        <text>cytidine(34) in tRNA(Ile2) + L-lysine + ATP = lysidine(34) in tRNA(Ile2) + AMP + diphosphate + H(+)</text>
        <dbReference type="Rhea" id="RHEA:43744"/>
        <dbReference type="Rhea" id="RHEA-COMP:10625"/>
        <dbReference type="Rhea" id="RHEA-COMP:10670"/>
        <dbReference type="ChEBI" id="CHEBI:15378"/>
        <dbReference type="ChEBI" id="CHEBI:30616"/>
        <dbReference type="ChEBI" id="CHEBI:32551"/>
        <dbReference type="ChEBI" id="CHEBI:33019"/>
        <dbReference type="ChEBI" id="CHEBI:82748"/>
        <dbReference type="ChEBI" id="CHEBI:83665"/>
        <dbReference type="ChEBI" id="CHEBI:456215"/>
        <dbReference type="EC" id="6.3.4.19"/>
    </reaction>
</comment>
<gene>
    <name evidence="6 8" type="primary">tilS</name>
    <name evidence="8" type="ORF">ON753_24110</name>
</gene>
<evidence type="ECO:0000256" key="1">
    <source>
        <dbReference type="ARBA" id="ARBA00022598"/>
    </source>
</evidence>
<keyword evidence="3" id="KW-0547">Nucleotide-binding</keyword>
<comment type="function">
    <text evidence="6">Ligates lysine onto the cytidine present at position 34 of the AUA codon-specific tRNA(Ile) that contains the anticodon CAU, in an ATP-dependent manner. Cytidine is converted to lysidine, thus changing the amino acid specificity of the tRNA from methionine to isoleucine.</text>
</comment>
<accession>A0ABT3R822</accession>
<evidence type="ECO:0000313" key="8">
    <source>
        <dbReference type="EMBL" id="MCX2725403.1"/>
    </source>
</evidence>
<feature type="domain" description="tRNA(Ile)-lysidine/2-thiocytidine synthase N-terminal" evidence="7">
    <location>
        <begin position="3"/>
        <end position="169"/>
    </location>
</feature>
<keyword evidence="1 6" id="KW-0436">Ligase</keyword>
<proteinExistence type="inferred from homology"/>
<dbReference type="PANTHER" id="PTHR43033:SF5">
    <property type="entry name" value="TRNA(ILE)-LYSIDINE SYNTHETASE"/>
    <property type="match status" value="1"/>
</dbReference>
<evidence type="ECO:0000313" key="9">
    <source>
        <dbReference type="Proteomes" id="UP001300261"/>
    </source>
</evidence>
<reference evidence="8 9" key="1">
    <citation type="journal article" date="2016" name="Int. J. Syst. Evol. Microbiol.">
        <title>Labrenzia salina sp. nov., isolated from the rhizosphere of the halophyte Arthrocnemum macrostachyum.</title>
        <authorList>
            <person name="Camacho M."/>
            <person name="Redondo-Gomez S."/>
            <person name="Rodriguez-Llorente I."/>
            <person name="Rohde M."/>
            <person name="Sproer C."/>
            <person name="Schumann P."/>
            <person name="Klenk H.P."/>
            <person name="Montero-Calasanz M.D.C."/>
        </authorList>
    </citation>
    <scope>NUCLEOTIDE SEQUENCE [LARGE SCALE GENOMIC DNA]</scope>
    <source>
        <strain evidence="8 9">DSM 29163</strain>
    </source>
</reference>
<dbReference type="InterPro" id="IPR012094">
    <property type="entry name" value="tRNA_Ile_lys_synt"/>
</dbReference>
<keyword evidence="2 6" id="KW-0819">tRNA processing</keyword>
<name>A0ABT3R822_9HYPH</name>
<dbReference type="NCBIfam" id="TIGR02432">
    <property type="entry name" value="lysidine_TilS_N"/>
    <property type="match status" value="1"/>
</dbReference>
<evidence type="ECO:0000259" key="7">
    <source>
        <dbReference type="Pfam" id="PF01171"/>
    </source>
</evidence>
<keyword evidence="4" id="KW-0067">ATP-binding</keyword>
<dbReference type="CDD" id="cd01992">
    <property type="entry name" value="TilS_N"/>
    <property type="match status" value="1"/>
</dbReference>
<keyword evidence="9" id="KW-1185">Reference proteome</keyword>
<comment type="caution">
    <text evidence="8">The sequence shown here is derived from an EMBL/GenBank/DDBJ whole genome shotgun (WGS) entry which is preliminary data.</text>
</comment>
<dbReference type="EC" id="6.3.4.19" evidence="6"/>
<dbReference type="InterPro" id="IPR012795">
    <property type="entry name" value="tRNA_Ile_lys_synt_N"/>
</dbReference>
<dbReference type="RefSeq" id="WP_265967252.1">
    <property type="nucleotide sequence ID" value="NZ_JAPEVI010000003.1"/>
</dbReference>
<dbReference type="EMBL" id="JAPEVI010000003">
    <property type="protein sequence ID" value="MCX2725403.1"/>
    <property type="molecule type" value="Genomic_DNA"/>
</dbReference>
<dbReference type="Proteomes" id="UP001300261">
    <property type="component" value="Unassembled WGS sequence"/>
</dbReference>
<comment type="subcellular location">
    <subcellularLocation>
        <location evidence="6">Cytoplasm</location>
    </subcellularLocation>
</comment>
<evidence type="ECO:0000256" key="6">
    <source>
        <dbReference type="HAMAP-Rule" id="MF_01161"/>
    </source>
</evidence>
<evidence type="ECO:0000256" key="2">
    <source>
        <dbReference type="ARBA" id="ARBA00022694"/>
    </source>
</evidence>
<sequence>MVLFSEWRERVSWQGDAEVLCVDHGLRPESAAEAEFVAGAAAEHGLSCRILRWTGEKPASNIQDEARRARYRLFADHMAQSGAEALVLAHHMDDQAETFLDRLTRGSGLSGLSAMAADEPHGPQGLRLLRPFLNLRKERLEASLRERGLSWCLDPSNQDPKYKRSRLRKITSLLAEEGLTPERIARTADHLRRAREALEATVRDLAARHVAEHAAGPLRMSREAYAGIAEDLRLRLLNHVVGRVTGVHPRIRFQKLQALDAALIREPSCRHTLAGALIEVDAGRIHIWREAGRAPPETLVITTEAGIWDNRYGYSLSRGPLPQETDAGLLIGPLCNAPVPAKQIRWPEGWPKEAFACSPAVWSRDGVLVASCVPVEQLSVSNDDSIQLDLERLPIQAKLTATFVDDGDTDGGI</sequence>
<protein>
    <recommendedName>
        <fullName evidence="6">tRNA(Ile)-lysidine synthase</fullName>
        <ecNumber evidence="6">6.3.4.19</ecNumber>
    </recommendedName>
    <alternativeName>
        <fullName evidence="6">tRNA(Ile)-2-lysyl-cytidine synthase</fullName>
    </alternativeName>
    <alternativeName>
        <fullName evidence="6">tRNA(Ile)-lysidine synthetase</fullName>
    </alternativeName>
</protein>
<organism evidence="8 9">
    <name type="scientific">Roseibium salinum</name>
    <dbReference type="NCBI Taxonomy" id="1604349"/>
    <lineage>
        <taxon>Bacteria</taxon>
        <taxon>Pseudomonadati</taxon>
        <taxon>Pseudomonadota</taxon>
        <taxon>Alphaproteobacteria</taxon>
        <taxon>Hyphomicrobiales</taxon>
        <taxon>Stappiaceae</taxon>
        <taxon>Roseibium</taxon>
    </lineage>
</organism>